<evidence type="ECO:0000313" key="1">
    <source>
        <dbReference type="EMBL" id="ERN13547.1"/>
    </source>
</evidence>
<organism evidence="1 2">
    <name type="scientific">Amborella trichopoda</name>
    <dbReference type="NCBI Taxonomy" id="13333"/>
    <lineage>
        <taxon>Eukaryota</taxon>
        <taxon>Viridiplantae</taxon>
        <taxon>Streptophyta</taxon>
        <taxon>Embryophyta</taxon>
        <taxon>Tracheophyta</taxon>
        <taxon>Spermatophyta</taxon>
        <taxon>Magnoliopsida</taxon>
        <taxon>Amborellales</taxon>
        <taxon>Amborellaceae</taxon>
        <taxon>Amborella</taxon>
    </lineage>
</organism>
<sequence length="117" mass="13234">MILLDSSRIFANNDTSSAIVTCQNGEVPLPLSLLGHQGTFIFQLVLLGLEFLLIYVVDDLSNNEWFPSKKARDNDEGVRLQSLGYLVRLSLLWPSMELQSFSLSKKLSWNQQCRGMI</sequence>
<dbReference type="EMBL" id="KI392588">
    <property type="protein sequence ID" value="ERN13547.1"/>
    <property type="molecule type" value="Genomic_DNA"/>
</dbReference>
<dbReference type="Gramene" id="ERN13547">
    <property type="protein sequence ID" value="ERN13547"/>
    <property type="gene ID" value="AMTR_s00041p00233780"/>
</dbReference>
<gene>
    <name evidence="1" type="ORF">AMTR_s00041p00233780</name>
</gene>
<protein>
    <submittedName>
        <fullName evidence="1">Uncharacterized protein</fullName>
    </submittedName>
</protein>
<proteinExistence type="predicted"/>
<reference evidence="2" key="1">
    <citation type="journal article" date="2013" name="Science">
        <title>The Amborella genome and the evolution of flowering plants.</title>
        <authorList>
            <consortium name="Amborella Genome Project"/>
        </authorList>
    </citation>
    <scope>NUCLEOTIDE SEQUENCE [LARGE SCALE GENOMIC DNA]</scope>
</reference>
<evidence type="ECO:0000313" key="2">
    <source>
        <dbReference type="Proteomes" id="UP000017836"/>
    </source>
</evidence>
<name>W1PU35_AMBTC</name>
<dbReference type="HOGENOM" id="CLU_2088083_0_0_1"/>
<accession>W1PU35</accession>
<dbReference type="AlphaFoldDB" id="W1PU35"/>
<keyword evidence="2" id="KW-1185">Reference proteome</keyword>
<dbReference type="Proteomes" id="UP000017836">
    <property type="component" value="Unassembled WGS sequence"/>
</dbReference>